<organism evidence="1 2">
    <name type="scientific">Theobroma cacao</name>
    <name type="common">Cacao</name>
    <name type="synonym">Cocoa</name>
    <dbReference type="NCBI Taxonomy" id="3641"/>
    <lineage>
        <taxon>Eukaryota</taxon>
        <taxon>Viridiplantae</taxon>
        <taxon>Streptophyta</taxon>
        <taxon>Embryophyta</taxon>
        <taxon>Tracheophyta</taxon>
        <taxon>Spermatophyta</taxon>
        <taxon>Magnoliopsida</taxon>
        <taxon>eudicotyledons</taxon>
        <taxon>Gunneridae</taxon>
        <taxon>Pentapetalae</taxon>
        <taxon>rosids</taxon>
        <taxon>malvids</taxon>
        <taxon>Malvales</taxon>
        <taxon>Malvaceae</taxon>
        <taxon>Byttnerioideae</taxon>
        <taxon>Theobroma</taxon>
    </lineage>
</organism>
<proteinExistence type="predicted"/>
<dbReference type="EMBL" id="CM001882">
    <property type="protein sequence ID" value="EOY02971.1"/>
    <property type="molecule type" value="Genomic_DNA"/>
</dbReference>
<evidence type="ECO:0000313" key="1">
    <source>
        <dbReference type="EMBL" id="EOY02971.1"/>
    </source>
</evidence>
<accession>A0A061EDG4</accession>
<sequence length="238" mass="26789">MKQKKLTSHFVSIKLENGSTSSSKLYSTLMVTLGFQSNSTSKWHTNLMHLDSWLMVSYVSKDTLWVSFSSGSTDFFSSKTYLIIIGKKKRTGRRRNPLSCEWSHVLQACTCREVSSLINSAIQVQGETLRVQVQISSCTDFSCSGMQCSKSLEDEGMCNHGYMQMKSFVPSARGQWSCDTPKLIKPSEKKKKLKHLGKKPKNISIKSFIYGMNPNLTKVSNFYNFVEKLAASFANISP</sequence>
<dbReference type="Proteomes" id="UP000026915">
    <property type="component" value="Chromosome 4"/>
</dbReference>
<gene>
    <name evidence="1" type="ORF">TCM_017365</name>
</gene>
<evidence type="ECO:0000313" key="2">
    <source>
        <dbReference type="Proteomes" id="UP000026915"/>
    </source>
</evidence>
<keyword evidence="2" id="KW-1185">Reference proteome</keyword>
<dbReference type="InParanoid" id="A0A061EDG4"/>
<protein>
    <submittedName>
        <fullName evidence="1">Uncharacterized protein</fullName>
    </submittedName>
</protein>
<reference evidence="1 2" key="1">
    <citation type="journal article" date="2013" name="Genome Biol.">
        <title>The genome sequence of the most widely cultivated cacao type and its use to identify candidate genes regulating pod color.</title>
        <authorList>
            <person name="Motamayor J.C."/>
            <person name="Mockaitis K."/>
            <person name="Schmutz J."/>
            <person name="Haiminen N."/>
            <person name="Iii D.L."/>
            <person name="Cornejo O."/>
            <person name="Findley S.D."/>
            <person name="Zheng P."/>
            <person name="Utro F."/>
            <person name="Royaert S."/>
            <person name="Saski C."/>
            <person name="Jenkins J."/>
            <person name="Podicheti R."/>
            <person name="Zhao M."/>
            <person name="Scheffler B.E."/>
            <person name="Stack J.C."/>
            <person name="Feltus F.A."/>
            <person name="Mustiga G.M."/>
            <person name="Amores F."/>
            <person name="Phillips W."/>
            <person name="Marelli J.P."/>
            <person name="May G.D."/>
            <person name="Shapiro H."/>
            <person name="Ma J."/>
            <person name="Bustamante C.D."/>
            <person name="Schnell R.J."/>
            <person name="Main D."/>
            <person name="Gilbert D."/>
            <person name="Parida L."/>
            <person name="Kuhn D.N."/>
        </authorList>
    </citation>
    <scope>NUCLEOTIDE SEQUENCE [LARGE SCALE GENOMIC DNA]</scope>
    <source>
        <strain evidence="2">cv. Matina 1-6</strain>
    </source>
</reference>
<name>A0A061EDG4_THECC</name>
<dbReference type="HOGENOM" id="CLU_1167624_0_0_1"/>
<dbReference type="Gramene" id="EOY02971">
    <property type="protein sequence ID" value="EOY02971"/>
    <property type="gene ID" value="TCM_017365"/>
</dbReference>
<dbReference type="AlphaFoldDB" id="A0A061EDG4"/>